<feature type="domain" description="Htaa" evidence="2">
    <location>
        <begin position="7"/>
        <end position="154"/>
    </location>
</feature>
<dbReference type="Pfam" id="PF04213">
    <property type="entry name" value="HtaA"/>
    <property type="match status" value="1"/>
</dbReference>
<organism evidence="3 4">
    <name type="scientific">Herbiconiux oxytropis</name>
    <dbReference type="NCBI Taxonomy" id="2970915"/>
    <lineage>
        <taxon>Bacteria</taxon>
        <taxon>Bacillati</taxon>
        <taxon>Actinomycetota</taxon>
        <taxon>Actinomycetes</taxon>
        <taxon>Micrococcales</taxon>
        <taxon>Microbacteriaceae</taxon>
        <taxon>Herbiconiux</taxon>
    </lineage>
</organism>
<dbReference type="Proteomes" id="UP001165587">
    <property type="component" value="Unassembled WGS sequence"/>
</dbReference>
<evidence type="ECO:0000259" key="2">
    <source>
        <dbReference type="Pfam" id="PF04213"/>
    </source>
</evidence>
<comment type="caution">
    <text evidence="3">The sequence shown here is derived from an EMBL/GenBank/DDBJ whole genome shotgun (WGS) entry which is preliminary data.</text>
</comment>
<evidence type="ECO:0000256" key="1">
    <source>
        <dbReference type="SAM" id="MobiDB-lite"/>
    </source>
</evidence>
<dbReference type="RefSeq" id="WP_259525369.1">
    <property type="nucleotide sequence ID" value="NZ_JANLCK010000002.1"/>
</dbReference>
<reference evidence="3" key="1">
    <citation type="submission" date="2022-08" db="EMBL/GenBank/DDBJ databases">
        <authorList>
            <person name="Deng Y."/>
            <person name="Han X.-F."/>
            <person name="Zhang Y.-Q."/>
        </authorList>
    </citation>
    <scope>NUCLEOTIDE SEQUENCE</scope>
    <source>
        <strain evidence="3">CPCC 203407</strain>
    </source>
</reference>
<name>A0AA42BT77_9MICO</name>
<sequence>MTAVQFELVWGVKESLIRYVLQLGDGRVQAGAGGSFADGVFRLPFRDQQVTDAGRTVAFDGTILIEGHGGLLRIRLAELRVECARDTVLLTAETVDPSSELMERRPIAVLAATPPPSPSERGVWSPVEARLTQAGAETLGMLQYYPTQRVDDVSWSAPAELQHPRPVPHPLGSAAPGSA</sequence>
<keyword evidence="4" id="KW-1185">Reference proteome</keyword>
<dbReference type="AlphaFoldDB" id="A0AA42BT77"/>
<proteinExistence type="predicted"/>
<feature type="region of interest" description="Disordered" evidence="1">
    <location>
        <begin position="156"/>
        <end position="179"/>
    </location>
</feature>
<dbReference type="InterPro" id="IPR007331">
    <property type="entry name" value="Htaa"/>
</dbReference>
<evidence type="ECO:0000313" key="3">
    <source>
        <dbReference type="EMBL" id="MCS5724896.1"/>
    </source>
</evidence>
<gene>
    <name evidence="3" type="ORF">N1028_03200</name>
</gene>
<protein>
    <submittedName>
        <fullName evidence="3">HtaA domain-containing protein</fullName>
    </submittedName>
</protein>
<evidence type="ECO:0000313" key="4">
    <source>
        <dbReference type="Proteomes" id="UP001165587"/>
    </source>
</evidence>
<accession>A0AA42BT77</accession>
<dbReference type="EMBL" id="JANLCK010000002">
    <property type="protein sequence ID" value="MCS5724896.1"/>
    <property type="molecule type" value="Genomic_DNA"/>
</dbReference>